<keyword evidence="1" id="KW-0378">Hydrolase</keyword>
<organism evidence="1">
    <name type="scientific">mine drainage metagenome</name>
    <dbReference type="NCBI Taxonomy" id="410659"/>
    <lineage>
        <taxon>unclassified sequences</taxon>
        <taxon>metagenomes</taxon>
        <taxon>ecological metagenomes</taxon>
    </lineage>
</organism>
<protein>
    <submittedName>
        <fullName evidence="1">Protease</fullName>
    </submittedName>
</protein>
<dbReference type="AlphaFoldDB" id="T1B0F2"/>
<sequence length="77" mass="8331">MDLICPAGNLPALKTAVDHGASAVYVGFRDQTNARAFAGLNFSEDDLRQGIGYAHARKRKVYIALNTYPSPAHIGAW</sequence>
<dbReference type="EMBL" id="AUZZ01000903">
    <property type="protein sequence ID" value="EQD66321.1"/>
    <property type="molecule type" value="Genomic_DNA"/>
</dbReference>
<comment type="caution">
    <text evidence="1">The sequence shown here is derived from an EMBL/GenBank/DDBJ whole genome shotgun (WGS) entry which is preliminary data.</text>
</comment>
<name>T1B0F2_9ZZZZ</name>
<feature type="non-terminal residue" evidence="1">
    <location>
        <position position="77"/>
    </location>
</feature>
<dbReference type="GO" id="GO:0006508">
    <property type="term" value="P:proteolysis"/>
    <property type="evidence" value="ECO:0007669"/>
    <property type="project" value="UniProtKB-KW"/>
</dbReference>
<accession>T1B0F2</accession>
<dbReference type="PANTHER" id="PTHR30217:SF3">
    <property type="entry name" value="UBIQUINONE BIOSYNTHESIS PROTEIN UBIU"/>
    <property type="match status" value="1"/>
</dbReference>
<reference evidence="1" key="1">
    <citation type="submission" date="2013-08" db="EMBL/GenBank/DDBJ databases">
        <authorList>
            <person name="Mendez C."/>
            <person name="Richter M."/>
            <person name="Ferrer M."/>
            <person name="Sanchez J."/>
        </authorList>
    </citation>
    <scope>NUCLEOTIDE SEQUENCE</scope>
</reference>
<gene>
    <name evidence="1" type="ORF">B2A_01209</name>
</gene>
<dbReference type="PANTHER" id="PTHR30217">
    <property type="entry name" value="PEPTIDASE U32 FAMILY"/>
    <property type="match status" value="1"/>
</dbReference>
<dbReference type="GO" id="GO:0008233">
    <property type="term" value="F:peptidase activity"/>
    <property type="evidence" value="ECO:0007669"/>
    <property type="project" value="UniProtKB-KW"/>
</dbReference>
<dbReference type="InterPro" id="IPR051454">
    <property type="entry name" value="RNA/ubiquinone_mod_enzymes"/>
</dbReference>
<keyword evidence="1" id="KW-0645">Protease</keyword>
<reference evidence="1" key="2">
    <citation type="journal article" date="2014" name="ISME J.">
        <title>Microbial stratification in low pH oxic and suboxic macroscopic growths along an acid mine drainage.</title>
        <authorList>
            <person name="Mendez-Garcia C."/>
            <person name="Mesa V."/>
            <person name="Sprenger R.R."/>
            <person name="Richter M."/>
            <person name="Diez M.S."/>
            <person name="Solano J."/>
            <person name="Bargiela R."/>
            <person name="Golyshina O.V."/>
            <person name="Manteca A."/>
            <person name="Ramos J.L."/>
            <person name="Gallego J.R."/>
            <person name="Llorente I."/>
            <person name="Martins Dos Santos V.A."/>
            <person name="Jensen O.N."/>
            <person name="Pelaez A.I."/>
            <person name="Sanchez J."/>
            <person name="Ferrer M."/>
        </authorList>
    </citation>
    <scope>NUCLEOTIDE SEQUENCE</scope>
</reference>
<evidence type="ECO:0000313" key="1">
    <source>
        <dbReference type="EMBL" id="EQD66321.1"/>
    </source>
</evidence>
<proteinExistence type="predicted"/>